<dbReference type="AlphaFoldDB" id="A0A395JA28"/>
<sequence>MGVADFYSLHVMKICSGTITADEKWVIDGCSNYSTALNGLTKLTSYTPSTFRVVNTTMTIPILVLLRPQCPLLLES</sequence>
<proteinExistence type="predicted"/>
<organism evidence="1 2">
    <name type="scientific">Monilinia fructigena</name>
    <dbReference type="NCBI Taxonomy" id="38457"/>
    <lineage>
        <taxon>Eukaryota</taxon>
        <taxon>Fungi</taxon>
        <taxon>Dikarya</taxon>
        <taxon>Ascomycota</taxon>
        <taxon>Pezizomycotina</taxon>
        <taxon>Leotiomycetes</taxon>
        <taxon>Helotiales</taxon>
        <taxon>Sclerotiniaceae</taxon>
        <taxon>Monilinia</taxon>
    </lineage>
</organism>
<dbReference type="OrthoDB" id="4159154at2759"/>
<gene>
    <name evidence="1" type="ORF">DID88_008324</name>
</gene>
<keyword evidence="2" id="KW-1185">Reference proteome</keyword>
<reference evidence="1 2" key="1">
    <citation type="submission" date="2018-06" db="EMBL/GenBank/DDBJ databases">
        <title>Genome Sequence of the Brown Rot Fungal Pathogen Monilinia fructigena.</title>
        <authorList>
            <person name="Landi L."/>
            <person name="De Miccolis Angelini R.M."/>
            <person name="Pollastro S."/>
            <person name="Abate D."/>
            <person name="Faretra F."/>
            <person name="Romanazzi G."/>
        </authorList>
    </citation>
    <scope>NUCLEOTIDE SEQUENCE [LARGE SCALE GENOMIC DNA]</scope>
    <source>
        <strain evidence="1 2">Mfrg269</strain>
    </source>
</reference>
<evidence type="ECO:0000313" key="1">
    <source>
        <dbReference type="EMBL" id="RAL67569.1"/>
    </source>
</evidence>
<dbReference type="Proteomes" id="UP000249056">
    <property type="component" value="Unassembled WGS sequence"/>
</dbReference>
<accession>A0A395JA28</accession>
<protein>
    <submittedName>
        <fullName evidence="1">Uncharacterized protein</fullName>
    </submittedName>
</protein>
<name>A0A395JA28_9HELO</name>
<dbReference type="EMBL" id="QKRW01000003">
    <property type="protein sequence ID" value="RAL67569.1"/>
    <property type="molecule type" value="Genomic_DNA"/>
</dbReference>
<comment type="caution">
    <text evidence="1">The sequence shown here is derived from an EMBL/GenBank/DDBJ whole genome shotgun (WGS) entry which is preliminary data.</text>
</comment>
<evidence type="ECO:0000313" key="2">
    <source>
        <dbReference type="Proteomes" id="UP000249056"/>
    </source>
</evidence>